<dbReference type="Proteomes" id="UP000813444">
    <property type="component" value="Unassembled WGS sequence"/>
</dbReference>
<evidence type="ECO:0000256" key="5">
    <source>
        <dbReference type="ARBA" id="ARBA00038359"/>
    </source>
</evidence>
<evidence type="ECO:0000256" key="3">
    <source>
        <dbReference type="ARBA" id="ARBA00022989"/>
    </source>
</evidence>
<feature type="transmembrane region" description="Helical" evidence="7">
    <location>
        <begin position="37"/>
        <end position="57"/>
    </location>
</feature>
<feature type="transmembrane region" description="Helical" evidence="7">
    <location>
        <begin position="69"/>
        <end position="91"/>
    </location>
</feature>
<comment type="subcellular location">
    <subcellularLocation>
        <location evidence="1">Membrane</location>
        <topology evidence="1">Multi-pass membrane protein</topology>
    </subcellularLocation>
</comment>
<dbReference type="AlphaFoldDB" id="A0A8K0SCF3"/>
<feature type="region of interest" description="Disordered" evidence="6">
    <location>
        <begin position="311"/>
        <end position="391"/>
    </location>
</feature>
<proteinExistence type="inferred from homology"/>
<dbReference type="PANTHER" id="PTHR33048:SF47">
    <property type="entry name" value="INTEGRAL MEMBRANE PROTEIN-RELATED"/>
    <property type="match status" value="1"/>
</dbReference>
<evidence type="ECO:0000256" key="1">
    <source>
        <dbReference type="ARBA" id="ARBA00004141"/>
    </source>
</evidence>
<evidence type="ECO:0000256" key="2">
    <source>
        <dbReference type="ARBA" id="ARBA00022692"/>
    </source>
</evidence>
<comment type="caution">
    <text evidence="9">The sequence shown here is derived from an EMBL/GenBank/DDBJ whole genome shotgun (WGS) entry which is preliminary data.</text>
</comment>
<feature type="transmembrane region" description="Helical" evidence="7">
    <location>
        <begin position="226"/>
        <end position="249"/>
    </location>
</feature>
<comment type="similarity">
    <text evidence="5">Belongs to the SAT4 family.</text>
</comment>
<feature type="transmembrane region" description="Helical" evidence="7">
    <location>
        <begin position="144"/>
        <end position="168"/>
    </location>
</feature>
<dbReference type="OrthoDB" id="5329176at2759"/>
<evidence type="ECO:0000313" key="10">
    <source>
        <dbReference type="Proteomes" id="UP000813444"/>
    </source>
</evidence>
<keyword evidence="10" id="KW-1185">Reference proteome</keyword>
<feature type="domain" description="Rhodopsin" evidence="8">
    <location>
        <begin position="60"/>
        <end position="289"/>
    </location>
</feature>
<dbReference type="InterPro" id="IPR049326">
    <property type="entry name" value="Rhodopsin_dom_fungi"/>
</dbReference>
<dbReference type="EMBL" id="JAGPNK010000024">
    <property type="protein sequence ID" value="KAH7304286.1"/>
    <property type="molecule type" value="Genomic_DNA"/>
</dbReference>
<keyword evidence="3 7" id="KW-1133">Transmembrane helix</keyword>
<dbReference type="InterPro" id="IPR052337">
    <property type="entry name" value="SAT4-like"/>
</dbReference>
<keyword evidence="2 7" id="KW-0812">Transmembrane</keyword>
<sequence length="391" mass="42666">MALLLDPSIDLCSIPAGPPPNNTLPNFEDPATLGPSIIAVGVTLGTISTLLTVGRLYSNWKKLHSADWFTLAACIFNIAYTGTICATHRVYRHQWDVPACWYTPKTLQLSFAQTILFAPVFFFCKAAILLLYKQLFAINKRIRRIVDIGLFVTALTYFSNIPLAAVYAAPRAGGSWEELLLTVDEWSLPLGIAGVTQSAVGTLIDFYIFFLPLPFLLRLHLPTKRVLGLVSIFSTALLGVGASVVSLVFKRQLLSSTDTTWLAALASMCCLIETNIAIIVGCTPAFASFATNTIAGSTFFKSLRSRLLGSRMTSSSSKKDGSGVKTGGTSDQVGVYGERQTPRRNSYYKLSDTTTLITSKDRPIGSRGNTPDEEHEMRSELSSVRQADQRV</sequence>
<feature type="transmembrane region" description="Helical" evidence="7">
    <location>
        <begin position="261"/>
        <end position="287"/>
    </location>
</feature>
<feature type="compositionally biased region" description="Polar residues" evidence="6">
    <location>
        <begin position="380"/>
        <end position="391"/>
    </location>
</feature>
<gene>
    <name evidence="9" type="ORF">B0I35DRAFT_495377</name>
</gene>
<dbReference type="GO" id="GO:0016020">
    <property type="term" value="C:membrane"/>
    <property type="evidence" value="ECO:0007669"/>
    <property type="project" value="UniProtKB-SubCell"/>
</dbReference>
<reference evidence="9" key="1">
    <citation type="journal article" date="2021" name="Nat. Commun.">
        <title>Genetic determinants of endophytism in the Arabidopsis root mycobiome.</title>
        <authorList>
            <person name="Mesny F."/>
            <person name="Miyauchi S."/>
            <person name="Thiergart T."/>
            <person name="Pickel B."/>
            <person name="Atanasova L."/>
            <person name="Karlsson M."/>
            <person name="Huettel B."/>
            <person name="Barry K.W."/>
            <person name="Haridas S."/>
            <person name="Chen C."/>
            <person name="Bauer D."/>
            <person name="Andreopoulos W."/>
            <person name="Pangilinan J."/>
            <person name="LaButti K."/>
            <person name="Riley R."/>
            <person name="Lipzen A."/>
            <person name="Clum A."/>
            <person name="Drula E."/>
            <person name="Henrissat B."/>
            <person name="Kohler A."/>
            <person name="Grigoriev I.V."/>
            <person name="Martin F.M."/>
            <person name="Hacquard S."/>
        </authorList>
    </citation>
    <scope>NUCLEOTIDE SEQUENCE</scope>
    <source>
        <strain evidence="9">MPI-CAGE-CH-0235</strain>
    </source>
</reference>
<name>A0A8K0SCF3_9HYPO</name>
<evidence type="ECO:0000256" key="6">
    <source>
        <dbReference type="SAM" id="MobiDB-lite"/>
    </source>
</evidence>
<dbReference type="PANTHER" id="PTHR33048">
    <property type="entry name" value="PTH11-LIKE INTEGRAL MEMBRANE PROTEIN (AFU_ORTHOLOGUE AFUA_5G11245)"/>
    <property type="match status" value="1"/>
</dbReference>
<evidence type="ECO:0000256" key="7">
    <source>
        <dbReference type="SAM" id="Phobius"/>
    </source>
</evidence>
<feature type="compositionally biased region" description="Basic and acidic residues" evidence="6">
    <location>
        <begin position="359"/>
        <end position="379"/>
    </location>
</feature>
<feature type="transmembrane region" description="Helical" evidence="7">
    <location>
        <begin position="111"/>
        <end position="132"/>
    </location>
</feature>
<organism evidence="9 10">
    <name type="scientific">Stachybotrys elegans</name>
    <dbReference type="NCBI Taxonomy" id="80388"/>
    <lineage>
        <taxon>Eukaryota</taxon>
        <taxon>Fungi</taxon>
        <taxon>Dikarya</taxon>
        <taxon>Ascomycota</taxon>
        <taxon>Pezizomycotina</taxon>
        <taxon>Sordariomycetes</taxon>
        <taxon>Hypocreomycetidae</taxon>
        <taxon>Hypocreales</taxon>
        <taxon>Stachybotryaceae</taxon>
        <taxon>Stachybotrys</taxon>
    </lineage>
</organism>
<evidence type="ECO:0000256" key="4">
    <source>
        <dbReference type="ARBA" id="ARBA00023136"/>
    </source>
</evidence>
<evidence type="ECO:0000259" key="8">
    <source>
        <dbReference type="Pfam" id="PF20684"/>
    </source>
</evidence>
<accession>A0A8K0SCF3</accession>
<dbReference type="Pfam" id="PF20684">
    <property type="entry name" value="Fung_rhodopsin"/>
    <property type="match status" value="1"/>
</dbReference>
<feature type="transmembrane region" description="Helical" evidence="7">
    <location>
        <begin position="188"/>
        <end position="214"/>
    </location>
</feature>
<protein>
    <recommendedName>
        <fullName evidence="8">Rhodopsin domain-containing protein</fullName>
    </recommendedName>
</protein>
<evidence type="ECO:0000313" key="9">
    <source>
        <dbReference type="EMBL" id="KAH7304286.1"/>
    </source>
</evidence>
<keyword evidence="4 7" id="KW-0472">Membrane</keyword>